<reference evidence="3" key="1">
    <citation type="submission" date="2024-01" db="EMBL/GenBank/DDBJ databases">
        <authorList>
            <person name="Webb A."/>
        </authorList>
    </citation>
    <scope>NUCLEOTIDE SEQUENCE</scope>
    <source>
        <strain evidence="3">Pm1</strain>
    </source>
</reference>
<dbReference type="Pfam" id="PF00169">
    <property type="entry name" value="PH"/>
    <property type="match status" value="1"/>
</dbReference>
<feature type="region of interest" description="Disordered" evidence="1">
    <location>
        <begin position="175"/>
        <end position="336"/>
    </location>
</feature>
<name>A0AAV1VIH8_9STRA</name>
<feature type="compositionally biased region" description="Basic residues" evidence="1">
    <location>
        <begin position="370"/>
        <end position="379"/>
    </location>
</feature>
<feature type="region of interest" description="Disordered" evidence="1">
    <location>
        <begin position="349"/>
        <end position="446"/>
    </location>
</feature>
<accession>A0AAV1VIH8</accession>
<dbReference type="InterPro" id="IPR011993">
    <property type="entry name" value="PH-like_dom_sf"/>
</dbReference>
<feature type="compositionally biased region" description="Acidic residues" evidence="1">
    <location>
        <begin position="259"/>
        <end position="269"/>
    </location>
</feature>
<organism evidence="3 4">
    <name type="scientific">Peronospora matthiolae</name>
    <dbReference type="NCBI Taxonomy" id="2874970"/>
    <lineage>
        <taxon>Eukaryota</taxon>
        <taxon>Sar</taxon>
        <taxon>Stramenopiles</taxon>
        <taxon>Oomycota</taxon>
        <taxon>Peronosporomycetes</taxon>
        <taxon>Peronosporales</taxon>
        <taxon>Peronosporaceae</taxon>
        <taxon>Peronospora</taxon>
    </lineage>
</organism>
<dbReference type="SMART" id="SM00233">
    <property type="entry name" value="PH"/>
    <property type="match status" value="1"/>
</dbReference>
<dbReference type="SUPFAM" id="SSF50729">
    <property type="entry name" value="PH domain-like"/>
    <property type="match status" value="1"/>
</dbReference>
<feature type="compositionally biased region" description="Polar residues" evidence="1">
    <location>
        <begin position="189"/>
        <end position="202"/>
    </location>
</feature>
<feature type="compositionally biased region" description="Basic and acidic residues" evidence="1">
    <location>
        <begin position="315"/>
        <end position="334"/>
    </location>
</feature>
<sequence length="528" mass="58554">MTDSEILRTGVLFKKGSGSGPFGRKNWKPRYFVLTTSRLQYFTFEDGELKGELSLQGCDEGVLEVMPADSMKTGSSASTIWRVAINAPERRLLVAAGTEMEMNDWVDKLVLAFRLNAGQPVLQRASMPASSSSSSSSCLLTSMPHNNGTTGPATLYGNLTTSNSSAMNCNPSIRDFQNFSVPRRGMGQRHSTGMDTRSMTGQDESEYYSGRGGGGGRLSMAESRRNTTTTTTTMRMKKQEQEQEQKGQRDELPVQLLPQDEDEEKEEDGAEKGQAPLWSIRKTADSDSDSVSDSDGSAAAQDAAMRRQLALQQEEAVHAAAEDVQCQEERERVAGLDQHLIQSKRLEEEAMREQELELQQREEDVLEQQRRRKREKHAQRRAEHEKTVKLKLQLEQEQEQKDSGVDESDAHEQDGIGLVMAGADSSDQCGEEAGAGAVPRSSLVGDVKRQMIHKQQAEHQRRREAALKHAALEQQRLKMEQMGVVDGSEGEVVAAREVEAAPREIEVVRRVPVKKQAPVAAPTESFEF</sequence>
<feature type="compositionally biased region" description="Basic and acidic residues" evidence="1">
    <location>
        <begin position="349"/>
        <end position="369"/>
    </location>
</feature>
<dbReference type="PROSITE" id="PS50003">
    <property type="entry name" value="PH_DOMAIN"/>
    <property type="match status" value="1"/>
</dbReference>
<protein>
    <recommendedName>
        <fullName evidence="2">PH domain-containing protein</fullName>
    </recommendedName>
</protein>
<evidence type="ECO:0000313" key="3">
    <source>
        <dbReference type="EMBL" id="CAK7945553.1"/>
    </source>
</evidence>
<evidence type="ECO:0000259" key="2">
    <source>
        <dbReference type="PROSITE" id="PS50003"/>
    </source>
</evidence>
<dbReference type="Proteomes" id="UP001162060">
    <property type="component" value="Unassembled WGS sequence"/>
</dbReference>
<feature type="compositionally biased region" description="Basic and acidic residues" evidence="1">
    <location>
        <begin position="237"/>
        <end position="252"/>
    </location>
</feature>
<gene>
    <name evidence="3" type="ORF">PM001_LOCUS30703</name>
</gene>
<feature type="compositionally biased region" description="Low complexity" evidence="1">
    <location>
        <begin position="293"/>
        <end position="303"/>
    </location>
</feature>
<evidence type="ECO:0000313" key="4">
    <source>
        <dbReference type="Proteomes" id="UP001162060"/>
    </source>
</evidence>
<feature type="domain" description="PH" evidence="2">
    <location>
        <begin position="5"/>
        <end position="114"/>
    </location>
</feature>
<dbReference type="Gene3D" id="2.30.29.30">
    <property type="entry name" value="Pleckstrin-homology domain (PH domain)/Phosphotyrosine-binding domain (PTB)"/>
    <property type="match status" value="1"/>
</dbReference>
<dbReference type="AlphaFoldDB" id="A0AAV1VIH8"/>
<evidence type="ECO:0000256" key="1">
    <source>
        <dbReference type="SAM" id="MobiDB-lite"/>
    </source>
</evidence>
<dbReference type="InterPro" id="IPR001849">
    <property type="entry name" value="PH_domain"/>
</dbReference>
<proteinExistence type="predicted"/>
<feature type="compositionally biased region" description="Basic and acidic residues" evidence="1">
    <location>
        <begin position="380"/>
        <end position="414"/>
    </location>
</feature>
<dbReference type="EMBL" id="CAKLBY020000331">
    <property type="protein sequence ID" value="CAK7945553.1"/>
    <property type="molecule type" value="Genomic_DNA"/>
</dbReference>
<comment type="caution">
    <text evidence="3">The sequence shown here is derived from an EMBL/GenBank/DDBJ whole genome shotgun (WGS) entry which is preliminary data.</text>
</comment>